<name>A0ABZ1NL12_STRVL</name>
<evidence type="ECO:0000313" key="2">
    <source>
        <dbReference type="Proteomes" id="UP001341259"/>
    </source>
</evidence>
<protein>
    <recommendedName>
        <fullName evidence="3">Helix-turn-helix DNA binding domain protein</fullName>
    </recommendedName>
</protein>
<evidence type="ECO:0008006" key="3">
    <source>
        <dbReference type="Google" id="ProtNLM"/>
    </source>
</evidence>
<organism evidence="1 2">
    <name type="scientific">Streptomyces violaceus</name>
    <name type="common">Streptomyces venezuelae</name>
    <dbReference type="NCBI Taxonomy" id="1936"/>
    <lineage>
        <taxon>Bacteria</taxon>
        <taxon>Bacillati</taxon>
        <taxon>Actinomycetota</taxon>
        <taxon>Actinomycetes</taxon>
        <taxon>Kitasatosporales</taxon>
        <taxon>Streptomycetaceae</taxon>
        <taxon>Streptomyces</taxon>
    </lineage>
</organism>
<gene>
    <name evidence="1" type="ORF">OHB29_04750</name>
</gene>
<reference evidence="1 2" key="1">
    <citation type="submission" date="2022-10" db="EMBL/GenBank/DDBJ databases">
        <title>The complete genomes of actinobacterial strains from the NBC collection.</title>
        <authorList>
            <person name="Joergensen T.S."/>
            <person name="Alvarez Arevalo M."/>
            <person name="Sterndorff E.B."/>
            <person name="Faurdal D."/>
            <person name="Vuksanovic O."/>
            <person name="Mourched A.-S."/>
            <person name="Charusanti P."/>
            <person name="Shaw S."/>
            <person name="Blin K."/>
            <person name="Weber T."/>
        </authorList>
    </citation>
    <scope>NUCLEOTIDE SEQUENCE [LARGE SCALE GENOMIC DNA]</scope>
    <source>
        <strain evidence="1 2">NBC_00456</strain>
    </source>
</reference>
<dbReference type="RefSeq" id="WP_328336814.1">
    <property type="nucleotide sequence ID" value="NZ_CP107906.1"/>
</dbReference>
<proteinExistence type="predicted"/>
<dbReference type="EMBL" id="CP107906">
    <property type="protein sequence ID" value="WUG92391.1"/>
    <property type="molecule type" value="Genomic_DNA"/>
</dbReference>
<accession>A0ABZ1NL12</accession>
<sequence length="261" mass="28978">MTTTTGRPHGNAKYHLENCRCPVCCKAARDYENNRYRAIAYGRWQPYVDAEPVRQHVRALGEFGVGWMRVAKLAGVSTGGVSKLLYGDGPRGLAPTKRVRPETALKLLAVEPTLDNLGDRTVIDGTGTRRRLQALVYAGWTQSELARRMQMDRGNFGRTIVSDLVEAATVRTARALYDELWRLDPVEAGVPAHRATAARQIAVGRGWAPVGAWDDDRIDDPNAWPDWTGWCGTARGRAIHYRIKVPVCQPCRTAVRQQTAA</sequence>
<evidence type="ECO:0000313" key="1">
    <source>
        <dbReference type="EMBL" id="WUG92391.1"/>
    </source>
</evidence>
<keyword evidence="2" id="KW-1185">Reference proteome</keyword>
<dbReference type="Proteomes" id="UP001341259">
    <property type="component" value="Chromosome"/>
</dbReference>